<accession>A0A1R3J9D5</accession>
<feature type="non-terminal residue" evidence="1">
    <location>
        <position position="25"/>
    </location>
</feature>
<gene>
    <name evidence="1" type="ORF">CCACVL1_07110</name>
</gene>
<evidence type="ECO:0000313" key="1">
    <source>
        <dbReference type="EMBL" id="OMO91442.1"/>
    </source>
</evidence>
<reference evidence="1 2" key="1">
    <citation type="submission" date="2013-09" db="EMBL/GenBank/DDBJ databases">
        <title>Corchorus capsularis genome sequencing.</title>
        <authorList>
            <person name="Alam M."/>
            <person name="Haque M.S."/>
            <person name="Islam M.S."/>
            <person name="Emdad E.M."/>
            <person name="Islam M.M."/>
            <person name="Ahmed B."/>
            <person name="Halim A."/>
            <person name="Hossen Q.M.M."/>
            <person name="Hossain M.Z."/>
            <person name="Ahmed R."/>
            <person name="Khan M.M."/>
            <person name="Islam R."/>
            <person name="Rashid M.M."/>
            <person name="Khan S.A."/>
            <person name="Rahman M.S."/>
            <person name="Alam M."/>
        </authorList>
    </citation>
    <scope>NUCLEOTIDE SEQUENCE [LARGE SCALE GENOMIC DNA]</scope>
    <source>
        <strain evidence="2">cv. CVL-1</strain>
        <tissue evidence="1">Whole seedling</tissue>
    </source>
</reference>
<comment type="caution">
    <text evidence="1">The sequence shown here is derived from an EMBL/GenBank/DDBJ whole genome shotgun (WGS) entry which is preliminary data.</text>
</comment>
<dbReference type="Proteomes" id="UP000188268">
    <property type="component" value="Unassembled WGS sequence"/>
</dbReference>
<sequence length="25" mass="2857">MEKAVGREAHYAITLQTTKYSWESG</sequence>
<dbReference type="AlphaFoldDB" id="A0A1R3J9D5"/>
<protein>
    <submittedName>
        <fullName evidence="1">Uncharacterized protein</fullName>
    </submittedName>
</protein>
<evidence type="ECO:0000313" key="2">
    <source>
        <dbReference type="Proteomes" id="UP000188268"/>
    </source>
</evidence>
<dbReference type="EMBL" id="AWWV01008321">
    <property type="protein sequence ID" value="OMO91442.1"/>
    <property type="molecule type" value="Genomic_DNA"/>
</dbReference>
<proteinExistence type="predicted"/>
<keyword evidence="2" id="KW-1185">Reference proteome</keyword>
<name>A0A1R3J9D5_COCAP</name>
<organism evidence="1 2">
    <name type="scientific">Corchorus capsularis</name>
    <name type="common">Jute</name>
    <dbReference type="NCBI Taxonomy" id="210143"/>
    <lineage>
        <taxon>Eukaryota</taxon>
        <taxon>Viridiplantae</taxon>
        <taxon>Streptophyta</taxon>
        <taxon>Embryophyta</taxon>
        <taxon>Tracheophyta</taxon>
        <taxon>Spermatophyta</taxon>
        <taxon>Magnoliopsida</taxon>
        <taxon>eudicotyledons</taxon>
        <taxon>Gunneridae</taxon>
        <taxon>Pentapetalae</taxon>
        <taxon>rosids</taxon>
        <taxon>malvids</taxon>
        <taxon>Malvales</taxon>
        <taxon>Malvaceae</taxon>
        <taxon>Grewioideae</taxon>
        <taxon>Apeibeae</taxon>
        <taxon>Corchorus</taxon>
    </lineage>
</organism>
<dbReference type="Gramene" id="OMO91442">
    <property type="protein sequence ID" value="OMO91442"/>
    <property type="gene ID" value="CCACVL1_07110"/>
</dbReference>